<dbReference type="InterPro" id="IPR051847">
    <property type="entry name" value="RNA_proc/Spliceosome_comp"/>
</dbReference>
<dbReference type="EMBL" id="NJEU01000304">
    <property type="protein sequence ID" value="PHH76702.1"/>
    <property type="molecule type" value="Genomic_DNA"/>
</dbReference>
<dbReference type="GO" id="GO:0000398">
    <property type="term" value="P:mRNA splicing, via spliceosome"/>
    <property type="evidence" value="ECO:0007669"/>
    <property type="project" value="InterPro"/>
</dbReference>
<dbReference type="InterPro" id="IPR035979">
    <property type="entry name" value="RBD_domain_sf"/>
</dbReference>
<dbReference type="OrthoDB" id="2573941at2759"/>
<dbReference type="SUPFAM" id="SSF54928">
    <property type="entry name" value="RNA-binding domain, RBD"/>
    <property type="match status" value="1"/>
</dbReference>
<name>A0A2C5ZAG8_9HYPO</name>
<dbReference type="Gene3D" id="3.30.70.330">
    <property type="match status" value="1"/>
</dbReference>
<dbReference type="PROSITE" id="PS50102">
    <property type="entry name" value="RRM"/>
    <property type="match status" value="1"/>
</dbReference>
<dbReference type="InterPro" id="IPR000504">
    <property type="entry name" value="RRM_dom"/>
</dbReference>
<keyword evidence="1 2" id="KW-0694">RNA-binding</keyword>
<evidence type="ECO:0000313" key="5">
    <source>
        <dbReference type="EMBL" id="PHH76702.1"/>
    </source>
</evidence>
<dbReference type="GO" id="GO:0071011">
    <property type="term" value="C:precatalytic spliceosome"/>
    <property type="evidence" value="ECO:0007669"/>
    <property type="project" value="TreeGrafter"/>
</dbReference>
<accession>A0A2C5ZAG8</accession>
<proteinExistence type="predicted"/>
<comment type="caution">
    <text evidence="5">The sequence shown here is derived from an EMBL/GenBank/DDBJ whole genome shotgun (WGS) entry which is preliminary data.</text>
</comment>
<keyword evidence="6" id="KW-1185">Reference proteome</keyword>
<evidence type="ECO:0000313" key="6">
    <source>
        <dbReference type="Proteomes" id="UP000224854"/>
    </source>
</evidence>
<sequence>MNKIRAIQALNQKEIEQGISPNASWHTDYRDTAFVYFGGLPYELSEGDVITIFSQFGEPVFLKLVRDAETGKSKGFGWLKYQDQRSTDLAVDNLGGAHIGGRLIGVDHARYKPRDDEDPAEFAVGWEDMRRREGLPVSEDEASDAASNVPPPLLPEERQLMNLMNNHDDDDPMKIENMDTMGLPSTDDMTMRRAPDDTETMLLPMNCDAVVTTSIVAKGLPLTQLQVAIQSALPAGQGKDLLPTTLMLTIAPKHLVETTRAIPDPKDTATTLAMPDPKDTATTR</sequence>
<evidence type="ECO:0000256" key="3">
    <source>
        <dbReference type="SAM" id="MobiDB-lite"/>
    </source>
</evidence>
<dbReference type="PANTHER" id="PTHR45880:SF1">
    <property type="entry name" value="RNA-BINDING MOTIF PROTEIN, X-LINKED 2"/>
    <property type="match status" value="1"/>
</dbReference>
<dbReference type="GO" id="GO:0071013">
    <property type="term" value="C:catalytic step 2 spliceosome"/>
    <property type="evidence" value="ECO:0007669"/>
    <property type="project" value="TreeGrafter"/>
</dbReference>
<dbReference type="GO" id="GO:0003723">
    <property type="term" value="F:RNA binding"/>
    <property type="evidence" value="ECO:0007669"/>
    <property type="project" value="UniProtKB-UniRule"/>
</dbReference>
<dbReference type="AlphaFoldDB" id="A0A2C5ZAG8"/>
<dbReference type="Proteomes" id="UP000224854">
    <property type="component" value="Unassembled WGS sequence"/>
</dbReference>
<reference evidence="5 6" key="1">
    <citation type="submission" date="2017-06" db="EMBL/GenBank/DDBJ databases">
        <title>Ant-infecting Ophiocordyceps genomes reveal a high diversity of potential behavioral manipulation genes and a possible major role for enterotoxins.</title>
        <authorList>
            <person name="De Bekker C."/>
            <person name="Evans H.C."/>
            <person name="Brachmann A."/>
            <person name="Hughes D.P."/>
        </authorList>
    </citation>
    <scope>NUCLEOTIDE SEQUENCE [LARGE SCALE GENOMIC DNA]</scope>
    <source>
        <strain evidence="5 6">1348a</strain>
    </source>
</reference>
<feature type="region of interest" description="Disordered" evidence="3">
    <location>
        <begin position="264"/>
        <end position="284"/>
    </location>
</feature>
<dbReference type="PANTHER" id="PTHR45880">
    <property type="entry name" value="RNA-BINDING MOTIF PROTEIN, X-LINKED 2"/>
    <property type="match status" value="1"/>
</dbReference>
<gene>
    <name evidence="5" type="ORF">CDD82_3886</name>
</gene>
<feature type="domain" description="RRM" evidence="4">
    <location>
        <begin position="33"/>
        <end position="111"/>
    </location>
</feature>
<evidence type="ECO:0000256" key="2">
    <source>
        <dbReference type="PROSITE-ProRule" id="PRU00176"/>
    </source>
</evidence>
<dbReference type="CDD" id="cd12411">
    <property type="entry name" value="RRM_ist3_like"/>
    <property type="match status" value="1"/>
</dbReference>
<protein>
    <recommendedName>
        <fullName evidence="4">RRM domain-containing protein</fullName>
    </recommendedName>
</protein>
<evidence type="ECO:0000259" key="4">
    <source>
        <dbReference type="PROSITE" id="PS50102"/>
    </source>
</evidence>
<organism evidence="5 6">
    <name type="scientific">Ophiocordyceps australis</name>
    <dbReference type="NCBI Taxonomy" id="1399860"/>
    <lineage>
        <taxon>Eukaryota</taxon>
        <taxon>Fungi</taxon>
        <taxon>Dikarya</taxon>
        <taxon>Ascomycota</taxon>
        <taxon>Pezizomycotina</taxon>
        <taxon>Sordariomycetes</taxon>
        <taxon>Hypocreomycetidae</taxon>
        <taxon>Hypocreales</taxon>
        <taxon>Ophiocordycipitaceae</taxon>
        <taxon>Ophiocordyceps</taxon>
    </lineage>
</organism>
<evidence type="ECO:0000256" key="1">
    <source>
        <dbReference type="ARBA" id="ARBA00022884"/>
    </source>
</evidence>
<dbReference type="GO" id="GO:0005686">
    <property type="term" value="C:U2 snRNP"/>
    <property type="evidence" value="ECO:0007669"/>
    <property type="project" value="TreeGrafter"/>
</dbReference>
<dbReference type="InterPro" id="IPR012677">
    <property type="entry name" value="Nucleotide-bd_a/b_plait_sf"/>
</dbReference>
<dbReference type="SMART" id="SM00360">
    <property type="entry name" value="RRM"/>
    <property type="match status" value="1"/>
</dbReference>
<dbReference type="InterPro" id="IPR045844">
    <property type="entry name" value="RRM_Ist3-like"/>
</dbReference>
<dbReference type="Pfam" id="PF00076">
    <property type="entry name" value="RRM_1"/>
    <property type="match status" value="1"/>
</dbReference>